<evidence type="ECO:0000256" key="1">
    <source>
        <dbReference type="SAM" id="MobiDB-lite"/>
    </source>
</evidence>
<gene>
    <name evidence="2" type="ORF">B0J12DRAFT_770190</name>
</gene>
<dbReference type="Proteomes" id="UP000774617">
    <property type="component" value="Unassembled WGS sequence"/>
</dbReference>
<dbReference type="EMBL" id="JAGTJR010000005">
    <property type="protein sequence ID" value="KAH7060810.1"/>
    <property type="molecule type" value="Genomic_DNA"/>
</dbReference>
<accession>A0ABQ8GMF7</accession>
<feature type="compositionally biased region" description="Polar residues" evidence="1">
    <location>
        <begin position="138"/>
        <end position="147"/>
    </location>
</feature>
<keyword evidence="3" id="KW-1185">Reference proteome</keyword>
<sequence>MHAPVLTAAPGARLLRHAASGSSGLPITLQCACYVSSPPGFASARGCRSRLDHAQCERAAELSSSVEAGRKHQQPEFRVERDEIKQFFSPTLHLAACHERQASHIPSSRPSAALPRALFSTSASTSRPRPWLVARPSAPQSVSTDRPSATGDALRAIDPSSLMPPSIMPHCPAVPYWPCLAASSTRLSDRSAASGGTQRSRHSDVFQPREKPKVTATPLASLRPNPVPPCMQAPDVILRRYLCATATPTPPSLHYGRETVLYSRPSPVLRLIIDQSITGPLSNTISPTHTHPTYTARVRAPLIFS</sequence>
<feature type="compositionally biased region" description="Basic and acidic residues" evidence="1">
    <location>
        <begin position="201"/>
        <end position="213"/>
    </location>
</feature>
<organism evidence="2 3">
    <name type="scientific">Macrophomina phaseolina</name>
    <dbReference type="NCBI Taxonomy" id="35725"/>
    <lineage>
        <taxon>Eukaryota</taxon>
        <taxon>Fungi</taxon>
        <taxon>Dikarya</taxon>
        <taxon>Ascomycota</taxon>
        <taxon>Pezizomycotina</taxon>
        <taxon>Dothideomycetes</taxon>
        <taxon>Dothideomycetes incertae sedis</taxon>
        <taxon>Botryosphaeriales</taxon>
        <taxon>Botryosphaeriaceae</taxon>
        <taxon>Macrophomina</taxon>
    </lineage>
</organism>
<proteinExistence type="predicted"/>
<name>A0ABQ8GMF7_9PEZI</name>
<evidence type="ECO:0000313" key="2">
    <source>
        <dbReference type="EMBL" id="KAH7060810.1"/>
    </source>
</evidence>
<feature type="region of interest" description="Disordered" evidence="1">
    <location>
        <begin position="125"/>
        <end position="151"/>
    </location>
</feature>
<protein>
    <submittedName>
        <fullName evidence="2">Uncharacterized protein</fullName>
    </submittedName>
</protein>
<feature type="region of interest" description="Disordered" evidence="1">
    <location>
        <begin position="188"/>
        <end position="213"/>
    </location>
</feature>
<evidence type="ECO:0000313" key="3">
    <source>
        <dbReference type="Proteomes" id="UP000774617"/>
    </source>
</evidence>
<comment type="caution">
    <text evidence="2">The sequence shown here is derived from an EMBL/GenBank/DDBJ whole genome shotgun (WGS) entry which is preliminary data.</text>
</comment>
<reference evidence="2 3" key="1">
    <citation type="journal article" date="2021" name="Nat. Commun.">
        <title>Genetic determinants of endophytism in the Arabidopsis root mycobiome.</title>
        <authorList>
            <person name="Mesny F."/>
            <person name="Miyauchi S."/>
            <person name="Thiergart T."/>
            <person name="Pickel B."/>
            <person name="Atanasova L."/>
            <person name="Karlsson M."/>
            <person name="Huettel B."/>
            <person name="Barry K.W."/>
            <person name="Haridas S."/>
            <person name="Chen C."/>
            <person name="Bauer D."/>
            <person name="Andreopoulos W."/>
            <person name="Pangilinan J."/>
            <person name="LaButti K."/>
            <person name="Riley R."/>
            <person name="Lipzen A."/>
            <person name="Clum A."/>
            <person name="Drula E."/>
            <person name="Henrissat B."/>
            <person name="Kohler A."/>
            <person name="Grigoriev I.V."/>
            <person name="Martin F.M."/>
            <person name="Hacquard S."/>
        </authorList>
    </citation>
    <scope>NUCLEOTIDE SEQUENCE [LARGE SCALE GENOMIC DNA]</scope>
    <source>
        <strain evidence="2 3">MPI-SDFR-AT-0080</strain>
    </source>
</reference>